<feature type="domain" description="DUF4142" evidence="3">
    <location>
        <begin position="147"/>
        <end position="282"/>
    </location>
</feature>
<feature type="compositionally biased region" description="Low complexity" evidence="1">
    <location>
        <begin position="121"/>
        <end position="141"/>
    </location>
</feature>
<dbReference type="PANTHER" id="PTHR38593:SF1">
    <property type="entry name" value="BLR2558 PROTEIN"/>
    <property type="match status" value="1"/>
</dbReference>
<dbReference type="InterPro" id="IPR012347">
    <property type="entry name" value="Ferritin-like"/>
</dbReference>
<feature type="compositionally biased region" description="Polar residues" evidence="1">
    <location>
        <begin position="93"/>
        <end position="102"/>
    </location>
</feature>
<name>A0A7Z2VVA7_9BURK</name>
<evidence type="ECO:0000313" key="5">
    <source>
        <dbReference type="Proteomes" id="UP000502415"/>
    </source>
</evidence>
<feature type="compositionally biased region" description="Low complexity" evidence="1">
    <location>
        <begin position="74"/>
        <end position="92"/>
    </location>
</feature>
<feature type="chain" id="PRO_5031073299" evidence="2">
    <location>
        <begin position="28"/>
        <end position="293"/>
    </location>
</feature>
<evidence type="ECO:0000256" key="2">
    <source>
        <dbReference type="SAM" id="SignalP"/>
    </source>
</evidence>
<feature type="signal peptide" evidence="2">
    <location>
        <begin position="1"/>
        <end position="27"/>
    </location>
</feature>
<evidence type="ECO:0000256" key="1">
    <source>
        <dbReference type="SAM" id="MobiDB-lite"/>
    </source>
</evidence>
<evidence type="ECO:0000259" key="3">
    <source>
        <dbReference type="Pfam" id="PF13628"/>
    </source>
</evidence>
<organism evidence="4 5">
    <name type="scientific">Massilia forsythiae</name>
    <dbReference type="NCBI Taxonomy" id="2728020"/>
    <lineage>
        <taxon>Bacteria</taxon>
        <taxon>Pseudomonadati</taxon>
        <taxon>Pseudomonadota</taxon>
        <taxon>Betaproteobacteria</taxon>
        <taxon>Burkholderiales</taxon>
        <taxon>Oxalobacteraceae</taxon>
        <taxon>Telluria group</taxon>
        <taxon>Massilia</taxon>
    </lineage>
</organism>
<feature type="region of interest" description="Disordered" evidence="1">
    <location>
        <begin position="30"/>
        <end position="145"/>
    </location>
</feature>
<protein>
    <submittedName>
        <fullName evidence="4">DUF4142 domain-containing protein</fullName>
    </submittedName>
</protein>
<dbReference type="Pfam" id="PF13628">
    <property type="entry name" value="DUF4142"/>
    <property type="match status" value="1"/>
</dbReference>
<dbReference type="PANTHER" id="PTHR38593">
    <property type="entry name" value="BLR2558 PROTEIN"/>
    <property type="match status" value="1"/>
</dbReference>
<dbReference type="RefSeq" id="WP_169434505.1">
    <property type="nucleotide sequence ID" value="NZ_CP051685.1"/>
</dbReference>
<reference evidence="4 5" key="1">
    <citation type="submission" date="2020-04" db="EMBL/GenBank/DDBJ databases">
        <title>Genome sequencing of novel species.</title>
        <authorList>
            <person name="Heo J."/>
            <person name="Kim S.-J."/>
            <person name="Kim J.-S."/>
            <person name="Hong S.-B."/>
            <person name="Kwon S.-W."/>
        </authorList>
    </citation>
    <scope>NUCLEOTIDE SEQUENCE [LARGE SCALE GENOMIC DNA]</scope>
    <source>
        <strain evidence="4 5">GN2-R2</strain>
    </source>
</reference>
<dbReference type="KEGG" id="mfy:HH212_05660"/>
<keyword evidence="2" id="KW-0732">Signal</keyword>
<keyword evidence="5" id="KW-1185">Reference proteome</keyword>
<accession>A0A7Z2VVA7</accession>
<evidence type="ECO:0000313" key="4">
    <source>
        <dbReference type="EMBL" id="QJD99569.1"/>
    </source>
</evidence>
<dbReference type="Gene3D" id="1.20.1260.10">
    <property type="match status" value="1"/>
</dbReference>
<dbReference type="InterPro" id="IPR025419">
    <property type="entry name" value="DUF4142"/>
</dbReference>
<dbReference type="Proteomes" id="UP000502415">
    <property type="component" value="Chromosome"/>
</dbReference>
<sequence>MQNNKTLKGLLAVSAVAAMFSAFGVQAQTATSTTSPTTTSQGKQNMAGKVTTNGAIDNTNSTGMENRDVPNRASNMSGSSGSGSMSSGQSMNDTGSTNMSGKTTKDGAVGNTNSQGMENRTGASRSSGASGAAGQTASGGTKLSAGDQKILKDMAIADMAEVEGGKLAQSKGQSAEVKAFGQQMIDDHSANLTEVKALADARGVTLPTEPDAKHKQMAAKLEKMDGAAFDKAYMTQAGVQDHKTVHAKLVTASKQAKDPELKALVDKTEPVVAQHLKSAQQMPMAKSGTTAGK</sequence>
<dbReference type="AlphaFoldDB" id="A0A7Z2VVA7"/>
<feature type="compositionally biased region" description="Polar residues" evidence="1">
    <location>
        <begin position="50"/>
        <end position="64"/>
    </location>
</feature>
<dbReference type="EMBL" id="CP051685">
    <property type="protein sequence ID" value="QJD99569.1"/>
    <property type="molecule type" value="Genomic_DNA"/>
</dbReference>
<feature type="compositionally biased region" description="Low complexity" evidence="1">
    <location>
        <begin position="30"/>
        <end position="41"/>
    </location>
</feature>
<proteinExistence type="predicted"/>
<gene>
    <name evidence="4" type="ORF">HH212_05660</name>
</gene>